<gene>
    <name evidence="1" type="ORF">NC653_035695</name>
</gene>
<sequence length="72" mass="8295">MLVWSFVDGWMDRTLFSPPLNSCFILGNIIEYNTKSFHITHGDPSWGMCSFLGEAIDDECKGRPMRIYIYIG</sequence>
<name>A0AAD6LI98_9ROSI</name>
<reference evidence="1 2" key="1">
    <citation type="journal article" date="2023" name="Mol. Ecol. Resour.">
        <title>Chromosome-level genome assembly of a triploid poplar Populus alba 'Berolinensis'.</title>
        <authorList>
            <person name="Chen S."/>
            <person name="Yu Y."/>
            <person name="Wang X."/>
            <person name="Wang S."/>
            <person name="Zhang T."/>
            <person name="Zhou Y."/>
            <person name="He R."/>
            <person name="Meng N."/>
            <person name="Wang Y."/>
            <person name="Liu W."/>
            <person name="Liu Z."/>
            <person name="Liu J."/>
            <person name="Guo Q."/>
            <person name="Huang H."/>
            <person name="Sederoff R.R."/>
            <person name="Wang G."/>
            <person name="Qu G."/>
            <person name="Chen S."/>
        </authorList>
    </citation>
    <scope>NUCLEOTIDE SEQUENCE [LARGE SCALE GENOMIC DNA]</scope>
    <source>
        <strain evidence="1">SC-2020</strain>
    </source>
</reference>
<evidence type="ECO:0000313" key="1">
    <source>
        <dbReference type="EMBL" id="KAJ6967556.1"/>
    </source>
</evidence>
<dbReference type="Proteomes" id="UP001164929">
    <property type="component" value="Chromosome 16"/>
</dbReference>
<dbReference type="EMBL" id="JAQIZT010000016">
    <property type="protein sequence ID" value="KAJ6967556.1"/>
    <property type="molecule type" value="Genomic_DNA"/>
</dbReference>
<accession>A0AAD6LI98</accession>
<protein>
    <submittedName>
        <fullName evidence="1">Uncharacterized protein</fullName>
    </submittedName>
</protein>
<dbReference type="AlphaFoldDB" id="A0AAD6LI98"/>
<proteinExistence type="predicted"/>
<keyword evidence="2" id="KW-1185">Reference proteome</keyword>
<evidence type="ECO:0000313" key="2">
    <source>
        <dbReference type="Proteomes" id="UP001164929"/>
    </source>
</evidence>
<organism evidence="1 2">
    <name type="scientific">Populus alba x Populus x berolinensis</name>
    <dbReference type="NCBI Taxonomy" id="444605"/>
    <lineage>
        <taxon>Eukaryota</taxon>
        <taxon>Viridiplantae</taxon>
        <taxon>Streptophyta</taxon>
        <taxon>Embryophyta</taxon>
        <taxon>Tracheophyta</taxon>
        <taxon>Spermatophyta</taxon>
        <taxon>Magnoliopsida</taxon>
        <taxon>eudicotyledons</taxon>
        <taxon>Gunneridae</taxon>
        <taxon>Pentapetalae</taxon>
        <taxon>rosids</taxon>
        <taxon>fabids</taxon>
        <taxon>Malpighiales</taxon>
        <taxon>Salicaceae</taxon>
        <taxon>Saliceae</taxon>
        <taxon>Populus</taxon>
    </lineage>
</organism>
<comment type="caution">
    <text evidence="1">The sequence shown here is derived from an EMBL/GenBank/DDBJ whole genome shotgun (WGS) entry which is preliminary data.</text>
</comment>